<dbReference type="InterPro" id="IPR021708">
    <property type="entry name" value="DUF3291"/>
</dbReference>
<feature type="domain" description="DUF3291" evidence="1">
    <location>
        <begin position="5"/>
        <end position="142"/>
    </location>
</feature>
<keyword evidence="3" id="KW-1185">Reference proteome</keyword>
<dbReference type="EMBL" id="SFCC01000014">
    <property type="protein sequence ID" value="RZQ61043.1"/>
    <property type="molecule type" value="Genomic_DNA"/>
</dbReference>
<dbReference type="OrthoDB" id="2376237at2"/>
<comment type="caution">
    <text evidence="2">The sequence shown here is derived from an EMBL/GenBank/DDBJ whole genome shotgun (WGS) entry which is preliminary data.</text>
</comment>
<evidence type="ECO:0000259" key="1">
    <source>
        <dbReference type="Pfam" id="PF11695"/>
    </source>
</evidence>
<name>A0A4Q7J3X4_9PSEU</name>
<evidence type="ECO:0000313" key="3">
    <source>
        <dbReference type="Proteomes" id="UP000292003"/>
    </source>
</evidence>
<protein>
    <submittedName>
        <fullName evidence="2">DUF3291 domain-containing protein</fullName>
    </submittedName>
</protein>
<accession>A0A4Q7J3X4</accession>
<dbReference type="Pfam" id="PF11695">
    <property type="entry name" value="DUF3291"/>
    <property type="match status" value="1"/>
</dbReference>
<dbReference type="InterPro" id="IPR011008">
    <property type="entry name" value="Dimeric_a/b-barrel"/>
</dbReference>
<dbReference type="SUPFAM" id="SSF54909">
    <property type="entry name" value="Dimeric alpha+beta barrel"/>
    <property type="match status" value="1"/>
</dbReference>
<gene>
    <name evidence="2" type="ORF">EWH70_26665</name>
</gene>
<dbReference type="AlphaFoldDB" id="A0A4Q7J3X4"/>
<proteinExistence type="predicted"/>
<sequence length="157" mass="17808">MNWEIAQVNIALPAVPLTEPELEWFVEALDPVNAVAETAPGFRWRLQTEDGDATAVRAFGDDRIIVNMSVWASIEALADFAYRNPDHLAVLRRRREGFERIGQAHMVLWWVPEGHRPTVVEAEERLDHLRIHGPTGRAFTFKVPFPAPGYDVARSAR</sequence>
<dbReference type="Proteomes" id="UP000292003">
    <property type="component" value="Unassembled WGS sequence"/>
</dbReference>
<evidence type="ECO:0000313" key="2">
    <source>
        <dbReference type="EMBL" id="RZQ61043.1"/>
    </source>
</evidence>
<organism evidence="2 3">
    <name type="scientific">Amycolatopsis suaedae</name>
    <dbReference type="NCBI Taxonomy" id="2510978"/>
    <lineage>
        <taxon>Bacteria</taxon>
        <taxon>Bacillati</taxon>
        <taxon>Actinomycetota</taxon>
        <taxon>Actinomycetes</taxon>
        <taxon>Pseudonocardiales</taxon>
        <taxon>Pseudonocardiaceae</taxon>
        <taxon>Amycolatopsis</taxon>
    </lineage>
</organism>
<reference evidence="2 3" key="1">
    <citation type="submission" date="2019-02" db="EMBL/GenBank/DDBJ databases">
        <title>Draft genome sequence of Amycolatopsis sp. 8-3EHSu isolated from roots of Suaeda maritima.</title>
        <authorList>
            <person name="Duangmal K."/>
            <person name="Chantavorakit T."/>
        </authorList>
    </citation>
    <scope>NUCLEOTIDE SEQUENCE [LARGE SCALE GENOMIC DNA]</scope>
    <source>
        <strain evidence="2 3">8-3EHSu</strain>
    </source>
</reference>
<dbReference type="RefSeq" id="WP_130478256.1">
    <property type="nucleotide sequence ID" value="NZ_SFCC01000014.1"/>
</dbReference>